<keyword evidence="4" id="KW-1185">Reference proteome</keyword>
<evidence type="ECO:0000313" key="4">
    <source>
        <dbReference type="Proteomes" id="UP001244341"/>
    </source>
</evidence>
<evidence type="ECO:0000313" key="3">
    <source>
        <dbReference type="EMBL" id="WIA22219.1"/>
    </source>
</evidence>
<accession>A0ABY8UMI6</accession>
<evidence type="ECO:0000256" key="1">
    <source>
        <dbReference type="SAM" id="MobiDB-lite"/>
    </source>
</evidence>
<protein>
    <recommendedName>
        <fullName evidence="5">Nucleotide-diphospho-sugar transferase domain-containing protein</fullName>
    </recommendedName>
</protein>
<keyword evidence="2" id="KW-0812">Transmembrane</keyword>
<dbReference type="EMBL" id="CP126221">
    <property type="protein sequence ID" value="WIA22219.1"/>
    <property type="molecule type" value="Genomic_DNA"/>
</dbReference>
<proteinExistence type="predicted"/>
<keyword evidence="2" id="KW-1133">Transmembrane helix</keyword>
<feature type="region of interest" description="Disordered" evidence="1">
    <location>
        <begin position="1"/>
        <end position="20"/>
    </location>
</feature>
<keyword evidence="2" id="KW-0472">Membrane</keyword>
<name>A0ABY8UMI6_TETOB</name>
<reference evidence="3 4" key="1">
    <citation type="submission" date="2023-05" db="EMBL/GenBank/DDBJ databases">
        <title>A 100% complete, gapless, phased diploid assembly of the Scenedesmus obliquus UTEX 3031 genome.</title>
        <authorList>
            <person name="Biondi T.C."/>
            <person name="Hanschen E.R."/>
            <person name="Kwon T."/>
            <person name="Eng W."/>
            <person name="Kruse C.P.S."/>
            <person name="Koehler S.I."/>
            <person name="Kunde Y."/>
            <person name="Gleasner C.D."/>
            <person name="You Mak K.T."/>
            <person name="Polle J."/>
            <person name="Hovde B.T."/>
            <person name="Starkenburg S.R."/>
        </authorList>
    </citation>
    <scope>NUCLEOTIDE SEQUENCE [LARGE SCALE GENOMIC DNA]</scope>
    <source>
        <strain evidence="3 4">DOE0152z</strain>
    </source>
</reference>
<feature type="transmembrane region" description="Helical" evidence="2">
    <location>
        <begin position="20"/>
        <end position="42"/>
    </location>
</feature>
<organism evidence="3 4">
    <name type="scientific">Tetradesmus obliquus</name>
    <name type="common">Green alga</name>
    <name type="synonym">Acutodesmus obliquus</name>
    <dbReference type="NCBI Taxonomy" id="3088"/>
    <lineage>
        <taxon>Eukaryota</taxon>
        <taxon>Viridiplantae</taxon>
        <taxon>Chlorophyta</taxon>
        <taxon>core chlorophytes</taxon>
        <taxon>Chlorophyceae</taxon>
        <taxon>CS clade</taxon>
        <taxon>Sphaeropleales</taxon>
        <taxon>Scenedesmaceae</taxon>
        <taxon>Tetradesmus</taxon>
    </lineage>
</organism>
<sequence>MKPRWSWGGSSSSSSSSKLPVPSIASAFPVFLLGAALVLLLYQLRLGWHQAVRTGDDYEALQKFRSGLLLPHDSSSSSDAAAAAAAPAVLQDTLLLYMYNEDDPVYRDNFQHFLLAGVQPGSRCRYVVVVQERGLRSAVQLPEVLGVEYVYYGGTCFEWGMVGWLLQESGQVQWQQYKYFMFLSSAVRGPFMPTYLQGSMHWADGLLQLLNARVKLVGPTISCAGAPAEPGMVNSSWRFNPHIPFSAVATDRAGLDVLLSDFSVVGCHSSTWAAKYHSELGAAAAMFKAGYSIDSLMIRYQAVDWSRPSSWQCNRRWDPAGAGDFSYDGISLDPMEVMFVRVSSGLLAQRVPMAVKALKYSQWAADVAAAAAGLQHNLTARVLDNAYAAEKGRYKLPRILSSMMRGIKCFDVAFFLAHNRDTFKNAPMTSRTMQAVWKFFVYLGQFEDRPFRYTCGMNYTSVSTPAF</sequence>
<dbReference type="Proteomes" id="UP001244341">
    <property type="component" value="Chromosome 14b"/>
</dbReference>
<gene>
    <name evidence="3" type="ORF">OEZ85_004548</name>
</gene>
<evidence type="ECO:0008006" key="5">
    <source>
        <dbReference type="Google" id="ProtNLM"/>
    </source>
</evidence>
<feature type="compositionally biased region" description="Low complexity" evidence="1">
    <location>
        <begin position="1"/>
        <end position="17"/>
    </location>
</feature>
<evidence type="ECO:0000256" key="2">
    <source>
        <dbReference type="SAM" id="Phobius"/>
    </source>
</evidence>